<evidence type="ECO:0000313" key="2">
    <source>
        <dbReference type="EMBL" id="EMP26163.1"/>
    </source>
</evidence>
<dbReference type="AlphaFoldDB" id="M7B243"/>
<sequence length="161" mass="17247">MGASGLGLLYDPRELPQQHMEDGCGMNSSHSTFKIVTENVICGKSGVTCSRSIKIHLGPGSRGQEWGCGSRSGDADRALSTCIAFAETVYCQGSVIGLFFLVTLPLKKRLGRSQECRIVVPSKLLSTMPAGSLSSRQLQPERVPIQSQHPSEGSRVQAVTI</sequence>
<name>M7B243_CHEMY</name>
<gene>
    <name evidence="2" type="ORF">UY3_16749</name>
</gene>
<dbReference type="EMBL" id="KB582773">
    <property type="protein sequence ID" value="EMP26163.1"/>
    <property type="molecule type" value="Genomic_DNA"/>
</dbReference>
<accession>M7B243</accession>
<dbReference type="STRING" id="8469.M7B243"/>
<feature type="region of interest" description="Disordered" evidence="1">
    <location>
        <begin position="131"/>
        <end position="161"/>
    </location>
</feature>
<reference evidence="3" key="1">
    <citation type="journal article" date="2013" name="Nat. Genet.">
        <title>The draft genomes of soft-shell turtle and green sea turtle yield insights into the development and evolution of the turtle-specific body plan.</title>
        <authorList>
            <person name="Wang Z."/>
            <person name="Pascual-Anaya J."/>
            <person name="Zadissa A."/>
            <person name="Li W."/>
            <person name="Niimura Y."/>
            <person name="Huang Z."/>
            <person name="Li C."/>
            <person name="White S."/>
            <person name="Xiong Z."/>
            <person name="Fang D."/>
            <person name="Wang B."/>
            <person name="Ming Y."/>
            <person name="Chen Y."/>
            <person name="Zheng Y."/>
            <person name="Kuraku S."/>
            <person name="Pignatelli M."/>
            <person name="Herrero J."/>
            <person name="Beal K."/>
            <person name="Nozawa M."/>
            <person name="Li Q."/>
            <person name="Wang J."/>
            <person name="Zhang H."/>
            <person name="Yu L."/>
            <person name="Shigenobu S."/>
            <person name="Wang J."/>
            <person name="Liu J."/>
            <person name="Flicek P."/>
            <person name="Searle S."/>
            <person name="Wang J."/>
            <person name="Kuratani S."/>
            <person name="Yin Y."/>
            <person name="Aken B."/>
            <person name="Zhang G."/>
            <person name="Irie N."/>
        </authorList>
    </citation>
    <scope>NUCLEOTIDE SEQUENCE [LARGE SCALE GENOMIC DNA]</scope>
</reference>
<evidence type="ECO:0000256" key="1">
    <source>
        <dbReference type="SAM" id="MobiDB-lite"/>
    </source>
</evidence>
<protein>
    <submittedName>
        <fullName evidence="2">Mucin-6</fullName>
    </submittedName>
</protein>
<proteinExistence type="predicted"/>
<keyword evidence="3" id="KW-1185">Reference proteome</keyword>
<organism evidence="2 3">
    <name type="scientific">Chelonia mydas</name>
    <name type="common">Green sea-turtle</name>
    <name type="synonym">Chelonia agassizi</name>
    <dbReference type="NCBI Taxonomy" id="8469"/>
    <lineage>
        <taxon>Eukaryota</taxon>
        <taxon>Metazoa</taxon>
        <taxon>Chordata</taxon>
        <taxon>Craniata</taxon>
        <taxon>Vertebrata</taxon>
        <taxon>Euteleostomi</taxon>
        <taxon>Archelosauria</taxon>
        <taxon>Testudinata</taxon>
        <taxon>Testudines</taxon>
        <taxon>Cryptodira</taxon>
        <taxon>Durocryptodira</taxon>
        <taxon>Americhelydia</taxon>
        <taxon>Chelonioidea</taxon>
        <taxon>Cheloniidae</taxon>
        <taxon>Chelonia</taxon>
    </lineage>
</organism>
<dbReference type="Proteomes" id="UP000031443">
    <property type="component" value="Unassembled WGS sequence"/>
</dbReference>
<evidence type="ECO:0000313" key="3">
    <source>
        <dbReference type="Proteomes" id="UP000031443"/>
    </source>
</evidence>